<feature type="region of interest" description="Disordered" evidence="1">
    <location>
        <begin position="1"/>
        <end position="27"/>
    </location>
</feature>
<evidence type="ECO:0000313" key="2">
    <source>
        <dbReference type="EMBL" id="KDR65311.1"/>
    </source>
</evidence>
<feature type="compositionally biased region" description="Low complexity" evidence="1">
    <location>
        <begin position="84"/>
        <end position="97"/>
    </location>
</feature>
<reference evidence="3" key="1">
    <citation type="journal article" date="2014" name="Proc. Natl. Acad. Sci. U.S.A.">
        <title>Extensive sampling of basidiomycete genomes demonstrates inadequacy of the white-rot/brown-rot paradigm for wood decay fungi.</title>
        <authorList>
            <person name="Riley R."/>
            <person name="Salamov A.A."/>
            <person name="Brown D.W."/>
            <person name="Nagy L.G."/>
            <person name="Floudas D."/>
            <person name="Held B.W."/>
            <person name="Levasseur A."/>
            <person name="Lombard V."/>
            <person name="Morin E."/>
            <person name="Otillar R."/>
            <person name="Lindquist E.A."/>
            <person name="Sun H."/>
            <person name="LaButti K.M."/>
            <person name="Schmutz J."/>
            <person name="Jabbour D."/>
            <person name="Luo H."/>
            <person name="Baker S.E."/>
            <person name="Pisabarro A.G."/>
            <person name="Walton J.D."/>
            <person name="Blanchette R.A."/>
            <person name="Henrissat B."/>
            <person name="Martin F."/>
            <person name="Cullen D."/>
            <person name="Hibbett D.S."/>
            <person name="Grigoriev I.V."/>
        </authorList>
    </citation>
    <scope>NUCLEOTIDE SEQUENCE [LARGE SCALE GENOMIC DNA]</scope>
    <source>
        <strain evidence="3">CBS 339.88</strain>
    </source>
</reference>
<evidence type="ECO:0000256" key="1">
    <source>
        <dbReference type="SAM" id="MobiDB-lite"/>
    </source>
</evidence>
<name>A0A067S3C8_GALM3</name>
<sequence length="174" mass="19645">MTSTSTSTPRIGMSLEEMHASRAEQRRQRLLEVEQELAMEEVEALKMTEKQRQLLHRPFATVKAEFTDLDGQRWTQRWTQTALRMRQPPQSQPQPQRRVPRQSEALTQTNATFVVLTNADLASFAPEDTIRASSSSTSFPFSSHSNVTHSRLPLPSSTSVHTQLRDSAGTAKPN</sequence>
<gene>
    <name evidence="2" type="ORF">GALMADRAFT_148792</name>
</gene>
<dbReference type="AlphaFoldDB" id="A0A067S3C8"/>
<protein>
    <submittedName>
        <fullName evidence="2">Uncharacterized protein</fullName>
    </submittedName>
</protein>
<organism evidence="2 3">
    <name type="scientific">Galerina marginata (strain CBS 339.88)</name>
    <dbReference type="NCBI Taxonomy" id="685588"/>
    <lineage>
        <taxon>Eukaryota</taxon>
        <taxon>Fungi</taxon>
        <taxon>Dikarya</taxon>
        <taxon>Basidiomycota</taxon>
        <taxon>Agaricomycotina</taxon>
        <taxon>Agaricomycetes</taxon>
        <taxon>Agaricomycetidae</taxon>
        <taxon>Agaricales</taxon>
        <taxon>Agaricineae</taxon>
        <taxon>Strophariaceae</taxon>
        <taxon>Galerina</taxon>
    </lineage>
</organism>
<dbReference type="HOGENOM" id="CLU_131624_0_0_1"/>
<keyword evidence="3" id="KW-1185">Reference proteome</keyword>
<feature type="compositionally biased region" description="Basic and acidic residues" evidence="1">
    <location>
        <begin position="16"/>
        <end position="27"/>
    </location>
</feature>
<feature type="compositionally biased region" description="Low complexity" evidence="1">
    <location>
        <begin position="133"/>
        <end position="145"/>
    </location>
</feature>
<evidence type="ECO:0000313" key="3">
    <source>
        <dbReference type="Proteomes" id="UP000027222"/>
    </source>
</evidence>
<accession>A0A067S3C8</accession>
<feature type="region of interest" description="Disordered" evidence="1">
    <location>
        <begin position="78"/>
        <end position="105"/>
    </location>
</feature>
<dbReference type="OrthoDB" id="2757916at2759"/>
<dbReference type="Proteomes" id="UP000027222">
    <property type="component" value="Unassembled WGS sequence"/>
</dbReference>
<feature type="region of interest" description="Disordered" evidence="1">
    <location>
        <begin position="132"/>
        <end position="174"/>
    </location>
</feature>
<dbReference type="EMBL" id="KL142458">
    <property type="protein sequence ID" value="KDR65311.1"/>
    <property type="molecule type" value="Genomic_DNA"/>
</dbReference>
<proteinExistence type="predicted"/>